<dbReference type="InterPro" id="IPR050482">
    <property type="entry name" value="Sensor_HK_TwoCompSys"/>
</dbReference>
<feature type="transmembrane region" description="Helical" evidence="5">
    <location>
        <begin position="140"/>
        <end position="159"/>
    </location>
</feature>
<evidence type="ECO:0000313" key="8">
    <source>
        <dbReference type="Proteomes" id="UP001203761"/>
    </source>
</evidence>
<dbReference type="RefSeq" id="WP_249736264.1">
    <property type="nucleotide sequence ID" value="NZ_JAKNCJ010000001.1"/>
</dbReference>
<keyword evidence="1" id="KW-0808">Transferase</keyword>
<feature type="transmembrane region" description="Helical" evidence="5">
    <location>
        <begin position="81"/>
        <end position="108"/>
    </location>
</feature>
<evidence type="ECO:0000313" key="7">
    <source>
        <dbReference type="EMBL" id="MCL6422106.1"/>
    </source>
</evidence>
<dbReference type="Gene3D" id="1.20.5.1930">
    <property type="match status" value="1"/>
</dbReference>
<dbReference type="Pfam" id="PF02518">
    <property type="entry name" value="HATPase_c"/>
    <property type="match status" value="1"/>
</dbReference>
<evidence type="ECO:0000259" key="6">
    <source>
        <dbReference type="PROSITE" id="PS50109"/>
    </source>
</evidence>
<feature type="transmembrane region" description="Helical" evidence="5">
    <location>
        <begin position="15"/>
        <end position="34"/>
    </location>
</feature>
<evidence type="ECO:0000256" key="1">
    <source>
        <dbReference type="ARBA" id="ARBA00022679"/>
    </source>
</evidence>
<sequence length="407" mass="42347">MPHSSLPPVFLGLRAGLHVLTAALLVLVAVRVLITGDSIATLALVLVLAFAALYAGGRALSLAPPARRQALGRLWLGGLCAVWTGLMLLVPEAAYLVFPLFFLLLHLLPRPWGEIGVLAATALAILALGLHHGFSLGGVVGPLVGAGVALLIGLGYQALAREAREREELLAELLATRSVLAAAEREQGVLTERSRLAREIHDTVAQDLSSIQMLLHAAEQSSPDGAGMEHVRLARETAAHGLADARRFIRELAPEDLERGLGPALDRLARGIAQRTGLEVEVEAPADLDLPVAAQVALLRISQGALANVAQHARADRARVQIALEDGGVQLSIADDGAGFDSSGLAEGTTGVLAAAGAASRPDSFGLRAIAQRAADLGGTLQIDSAPGRGTRLVVRAPLPDSEVPRP</sequence>
<keyword evidence="4" id="KW-0175">Coiled coil</keyword>
<dbReference type="InterPro" id="IPR011712">
    <property type="entry name" value="Sig_transdc_His_kin_sub3_dim/P"/>
</dbReference>
<protein>
    <submittedName>
        <fullName evidence="7">Sensor histidine kinase</fullName>
    </submittedName>
</protein>
<keyword evidence="2 7" id="KW-0418">Kinase</keyword>
<evidence type="ECO:0000256" key="3">
    <source>
        <dbReference type="ARBA" id="ARBA00023012"/>
    </source>
</evidence>
<dbReference type="PANTHER" id="PTHR24421:SF62">
    <property type="entry name" value="SENSORY TRANSDUCTION HISTIDINE KINASE"/>
    <property type="match status" value="1"/>
</dbReference>
<evidence type="ECO:0000256" key="5">
    <source>
        <dbReference type="SAM" id="Phobius"/>
    </source>
</evidence>
<dbReference type="PROSITE" id="PS50109">
    <property type="entry name" value="HIS_KIN"/>
    <property type="match status" value="1"/>
</dbReference>
<evidence type="ECO:0000256" key="2">
    <source>
        <dbReference type="ARBA" id="ARBA00022777"/>
    </source>
</evidence>
<dbReference type="Pfam" id="PF07730">
    <property type="entry name" value="HisKA_3"/>
    <property type="match status" value="1"/>
</dbReference>
<organism evidence="7 8">
    <name type="scientific">Brachybacterium equifaecis</name>
    <dbReference type="NCBI Taxonomy" id="2910770"/>
    <lineage>
        <taxon>Bacteria</taxon>
        <taxon>Bacillati</taxon>
        <taxon>Actinomycetota</taxon>
        <taxon>Actinomycetes</taxon>
        <taxon>Micrococcales</taxon>
        <taxon>Dermabacteraceae</taxon>
        <taxon>Brachybacterium</taxon>
    </lineage>
</organism>
<dbReference type="PIRSF" id="PIRSF037434">
    <property type="entry name" value="STHK_ChrS"/>
    <property type="match status" value="1"/>
</dbReference>
<dbReference type="InterPro" id="IPR017205">
    <property type="entry name" value="Sig_transdc_His_kinase_ChrS"/>
</dbReference>
<feature type="coiled-coil region" evidence="4">
    <location>
        <begin position="156"/>
        <end position="186"/>
    </location>
</feature>
<gene>
    <name evidence="7" type="ORF">Bequi_01655</name>
</gene>
<keyword evidence="5" id="KW-1133">Transmembrane helix</keyword>
<dbReference type="CDD" id="cd16917">
    <property type="entry name" value="HATPase_UhpB-NarQ-NarX-like"/>
    <property type="match status" value="1"/>
</dbReference>
<dbReference type="Proteomes" id="UP001203761">
    <property type="component" value="Unassembled WGS sequence"/>
</dbReference>
<feature type="transmembrane region" description="Helical" evidence="5">
    <location>
        <begin position="41"/>
        <end position="61"/>
    </location>
</feature>
<proteinExistence type="predicted"/>
<comment type="caution">
    <text evidence="7">The sequence shown here is derived from an EMBL/GenBank/DDBJ whole genome shotgun (WGS) entry which is preliminary data.</text>
</comment>
<keyword evidence="3" id="KW-0902">Two-component regulatory system</keyword>
<dbReference type="PANTHER" id="PTHR24421">
    <property type="entry name" value="NITRATE/NITRITE SENSOR PROTEIN NARX-RELATED"/>
    <property type="match status" value="1"/>
</dbReference>
<dbReference type="GO" id="GO:0016301">
    <property type="term" value="F:kinase activity"/>
    <property type="evidence" value="ECO:0007669"/>
    <property type="project" value="UniProtKB-KW"/>
</dbReference>
<evidence type="ECO:0000256" key="4">
    <source>
        <dbReference type="SAM" id="Coils"/>
    </source>
</evidence>
<name>A0ABT0QWU1_9MICO</name>
<dbReference type="InterPro" id="IPR005467">
    <property type="entry name" value="His_kinase_dom"/>
</dbReference>
<keyword evidence="5" id="KW-0812">Transmembrane</keyword>
<accession>A0ABT0QWU1</accession>
<dbReference type="SUPFAM" id="SSF55874">
    <property type="entry name" value="ATPase domain of HSP90 chaperone/DNA topoisomerase II/histidine kinase"/>
    <property type="match status" value="1"/>
</dbReference>
<keyword evidence="8" id="KW-1185">Reference proteome</keyword>
<dbReference type="InterPro" id="IPR003594">
    <property type="entry name" value="HATPase_dom"/>
</dbReference>
<dbReference type="InterPro" id="IPR036890">
    <property type="entry name" value="HATPase_C_sf"/>
</dbReference>
<keyword evidence="5" id="KW-0472">Membrane</keyword>
<feature type="domain" description="Histidine kinase" evidence="6">
    <location>
        <begin position="195"/>
        <end position="401"/>
    </location>
</feature>
<dbReference type="EMBL" id="JAKNCJ010000001">
    <property type="protein sequence ID" value="MCL6422106.1"/>
    <property type="molecule type" value="Genomic_DNA"/>
</dbReference>
<dbReference type="Gene3D" id="3.30.565.10">
    <property type="entry name" value="Histidine kinase-like ATPase, C-terminal domain"/>
    <property type="match status" value="1"/>
</dbReference>
<reference evidence="7" key="1">
    <citation type="submission" date="2022-02" db="EMBL/GenBank/DDBJ databases">
        <authorList>
            <person name="Lee M."/>
            <person name="Kim S.-J."/>
            <person name="Jung M.-Y."/>
        </authorList>
    </citation>
    <scope>NUCLEOTIDE SEQUENCE</scope>
    <source>
        <strain evidence="7">JHP9</strain>
    </source>
</reference>
<feature type="transmembrane region" description="Helical" evidence="5">
    <location>
        <begin position="115"/>
        <end position="134"/>
    </location>
</feature>